<feature type="domain" description="KNTC1 first ARM-repeats" evidence="6">
    <location>
        <begin position="454"/>
        <end position="705"/>
    </location>
</feature>
<gene>
    <name evidence="7" type="ORF">PhCBS80983_g01508</name>
</gene>
<dbReference type="InterPro" id="IPR052802">
    <property type="entry name" value="KNTC1"/>
</dbReference>
<feature type="region of interest" description="Disordered" evidence="1">
    <location>
        <begin position="1403"/>
        <end position="1433"/>
    </location>
</feature>
<dbReference type="Pfam" id="PF24520">
    <property type="entry name" value="ARM_KNTC1_1st"/>
    <property type="match status" value="1"/>
</dbReference>
<dbReference type="InterPro" id="IPR055405">
    <property type="entry name" value="ARM_KNTC1_3rd"/>
</dbReference>
<dbReference type="InterPro" id="IPR019527">
    <property type="entry name" value="RZZ-complex_KNTC1/ROD_C"/>
</dbReference>
<dbReference type="GO" id="GO:0007094">
    <property type="term" value="P:mitotic spindle assembly checkpoint signaling"/>
    <property type="evidence" value="ECO:0007669"/>
    <property type="project" value="TreeGrafter"/>
</dbReference>
<feature type="compositionally biased region" description="Low complexity" evidence="1">
    <location>
        <begin position="1403"/>
        <end position="1416"/>
    </location>
</feature>
<dbReference type="Pfam" id="PF24515">
    <property type="entry name" value="ARM_KNTC1_3rd"/>
    <property type="match status" value="1"/>
</dbReference>
<evidence type="ECO:0000313" key="8">
    <source>
        <dbReference type="Proteomes" id="UP000318582"/>
    </source>
</evidence>
<comment type="caution">
    <text evidence="7">The sequence shown here is derived from an EMBL/GenBank/DDBJ whole genome shotgun (WGS) entry which is preliminary data.</text>
</comment>
<dbReference type="InterPro" id="IPR055404">
    <property type="entry name" value="ARM_KNTC1_2nd"/>
</dbReference>
<sequence length="2507" mass="279043">MLAGNESGSGIAEKQLPSSNRHFLEAFDDNGHLQDGAHETGLVHIVSGDAQEAESGYDSRLSADVTGGDAAAAGNVVYKVDTLAWIGSEQNHRGVTACSAVQSQRGVCITVNEHAHLLDAACSKHNTTITLDCPAERTAFSQRAPFVVVADSLGTIHFVHVTTSEVVFSRQLVVGALADDGEPTFTWIGFTGKPTDMTEGLVVVLKNMTLFKFTNIDLIKLEQALEEGDLSMANELYQAIAIETVDLNQDSTDLKTVHDVVSVPDRKGQERIIVVGKGSQPLTVWQESRVTRQTIKVDAVERLLKGCTVIKAEVDAANKYLMLLEESGRLSVWDVDRLFMLHHYCDTKIVDFALSRSSSTSRSSFNIVALTDSGEIPETRMLQIIHLPDFTVTHHVRVASGSWLLKCQLSEPLPDSDHHGIRFIEELADEKSGKMKLYIRTLAQTVPLYRFEQLLHSKRFEEAEAFAQDYGLDVQFVVKAKLKQMASDIDLKEMVESGTTDQFVDQLVADLEDVEDDAFAIDFCLRTILPTFRATYRLLAFARSLAQDAAKNADSAATPAMILGVHQAIRRIGTYQLIAFERLNRRGGTIGDTQSSDFHDTDGFCAREWQELRTADIVVEIRELLRSGDLSLAIVIWKRHYLDEGLLAHIHEIVSDIPEHASLDEFVPWLRTEMLPIVQQSSDRTKLAFWIEHRARLVEAREKRPHGALEVVRLLDKVALPGMSDEQRNGPTTTARDQQLFTPATPAFYVENAVLFAQTSGISTFGFESSSGKVWANGLKKQLEDLVYLWDKHDFCATLNEYSQLTLSDIAKDLLDRVAAPELLQDAVEKHFRPYVERNGLVFEDLLAEYCVALMDGSLAAGGARALADSSWQARVLAILLCMTDVDIKVDVVMELMKRTPVPWGTDVGEVFLETLRYPAARRTEELREQYRLLKLKRMLVSYGISTFNISDKTLAKTLLPRILSRLDVVNAMKDAIQVVSAYHHLSKMEAYRIRLVNLFEAGLVERALNLLRTGCEESPSASQLADDDGLGLELDIRLELIQQIGIGKEVAVYLDLVMQDACHINETSPASLREEARNSYKWAIAAAVALSGVLADLRDDLGSMQTLENVPTGQAGSGALTSGQPVGITRALMTAAMEPELCGYENAAIIFSSLSALFTEFDVTMTMKDYASDVHRRKVLATFAKKVFKYVGNPDAGKAELASNARPKRGGAKGKGKAKVLDETTLADQTASANLETTQTALYRLAQVLGFERSRLRGILAEEAARNGDFRSALILCKELFDKFPDAQTAQTLQRVAHLLTEFAAENKQVYRDVKLFKSHSRLTSRIMMLAAQAFCVCDVEDVESALDGFKNYELQHTVFTQCDAGDYEALVARGKDEATSAFEYGASIAFDTVGGSVSAGSSSGAGASSSATSTEDSKLVEESTTKSSVSPEMELANIGDRFSASLFNDNFRESSLVLSTETAMDLASSFVLDASAAASSSTAPSYLLGLSHEPKSHKGKSQSERGHPTHSGRMLATYLVNNKSLQTVLRVLQRAKEAVLRSGGGGAKGEKEKWEPVVAFHFDTLGRLLASVMSSRTIDQKLAVGCLVAMPLKQAFEAYKAGMSTTGQEYSRVLRIAGIGIAVASAWKQRTFRISCEDLAANAKWWHQLRLLGIPFDKDMFKYRTETGGHQRRVVPELLHRTGFDILTALEFARSYDIEDDFVIIEYVKGLILTASDDSDYQSRVAGILEDVVNKERMLAALVNECLLRVSSYDYERIQFIATQILRLQPDSELAKTCREILNVLFDYVRTAAPGIEELLAAKHVMVGGIVVADPDTLQVLLQMFPKSHQRLPYHALKADPWTVLSAEMSEESIPRLRPLRKTLSLDLDKFYVVAVDNMFHSQMASIEELRGNAVPVGPTGQKLRFADVRKLVAHIADDLAAIETLLEVGKRFACGPDRINAYRMALARAERRAPKEQGEGGTTTNVDRIRQLLIVTETEHQLHSLDMQDMQQFISIDDHMHRLMHNLYWSKSELALDPKNDLDLHGVVNDIAKRNHVNAEEFRLWSLGKWLAAEVPISDEEREMYLPSMRVQINNVLNSREEVAIQMRLLYLLRSLPVAAGTHYLLNFVSQPTSKILTLNRVRALSVLFQLASPKELAKDGYDDIKNYMQMLLYLADFEELRIVQSLREFEKCDKEAFVRSLWVNHKDELKVVQLICNICLDYKVYDLTLWESALHRLLEKKVYRYLLGMLEHLTSVPELAQMRSLPRLWNGVLLGCLQLLAEHKETTLAMYDRVLTLVQKCPFLPELNVDAFVEHFDRMAMKTPATFDDLLSALRGIAALPPTAGMAETIKKSVSRLDSSELIQALDYMSDKVDSLNGLQAGGPGTAGFTAADTWIGKTWVIRAIYDQIDTTRSYELLLTTRHLRGFVSYLVECDRIEALIMASIRSQRTSAAADVLMLYYERHPNRLPPIPPPSPPSDAQDTDSDPDRNPEHPDLSEYTPVHLIEIYLATHSCSDDDELEPY</sequence>
<dbReference type="Proteomes" id="UP000318582">
    <property type="component" value="Unassembled WGS sequence"/>
</dbReference>
<proteinExistence type="predicted"/>
<dbReference type="PANTHER" id="PTHR15688">
    <property type="entry name" value="KINETOCHORE-ASSOCIATED PROTEIN 1"/>
    <property type="match status" value="1"/>
</dbReference>
<evidence type="ECO:0000259" key="4">
    <source>
        <dbReference type="Pfam" id="PF24515"/>
    </source>
</evidence>
<feature type="compositionally biased region" description="Basic and acidic residues" evidence="1">
    <location>
        <begin position="2470"/>
        <end position="2480"/>
    </location>
</feature>
<evidence type="ECO:0000313" key="7">
    <source>
        <dbReference type="EMBL" id="TPX60794.1"/>
    </source>
</evidence>
<dbReference type="GO" id="GO:0005737">
    <property type="term" value="C:cytoplasm"/>
    <property type="evidence" value="ECO:0007669"/>
    <property type="project" value="TreeGrafter"/>
</dbReference>
<feature type="domain" description="KNTC1 third ARM-repeats" evidence="4">
    <location>
        <begin position="1566"/>
        <end position="1763"/>
    </location>
</feature>
<evidence type="ECO:0000259" key="3">
    <source>
        <dbReference type="Pfam" id="PF24506"/>
    </source>
</evidence>
<feature type="compositionally biased region" description="Basic and acidic residues" evidence="1">
    <location>
        <begin position="1417"/>
        <end position="1426"/>
    </location>
</feature>
<dbReference type="STRING" id="109895.A0A507EAF1"/>
<dbReference type="GO" id="GO:1990423">
    <property type="term" value="C:RZZ complex"/>
    <property type="evidence" value="ECO:0007669"/>
    <property type="project" value="TreeGrafter"/>
</dbReference>
<dbReference type="GO" id="GO:0031267">
    <property type="term" value="F:small GTPase binding"/>
    <property type="evidence" value="ECO:0007669"/>
    <property type="project" value="TreeGrafter"/>
</dbReference>
<evidence type="ECO:0000256" key="1">
    <source>
        <dbReference type="SAM" id="MobiDB-lite"/>
    </source>
</evidence>
<organism evidence="7 8">
    <name type="scientific">Powellomyces hirtus</name>
    <dbReference type="NCBI Taxonomy" id="109895"/>
    <lineage>
        <taxon>Eukaryota</taxon>
        <taxon>Fungi</taxon>
        <taxon>Fungi incertae sedis</taxon>
        <taxon>Chytridiomycota</taxon>
        <taxon>Chytridiomycota incertae sedis</taxon>
        <taxon>Chytridiomycetes</taxon>
        <taxon>Spizellomycetales</taxon>
        <taxon>Powellomycetaceae</taxon>
        <taxon>Powellomyces</taxon>
    </lineage>
</organism>
<evidence type="ECO:0000259" key="2">
    <source>
        <dbReference type="Pfam" id="PF10493"/>
    </source>
</evidence>
<accession>A0A507EAF1</accession>
<dbReference type="GO" id="GO:1903394">
    <property type="term" value="P:protein localization to kinetochore involved in kinetochore assembly"/>
    <property type="evidence" value="ECO:0007669"/>
    <property type="project" value="TreeGrafter"/>
</dbReference>
<dbReference type="PANTHER" id="PTHR15688:SF1">
    <property type="entry name" value="KINETOCHORE-ASSOCIATED PROTEIN 1"/>
    <property type="match status" value="1"/>
</dbReference>
<feature type="domain" description="RZZ complex subunit KNTC1/ROD C-terminal" evidence="2">
    <location>
        <begin position="1828"/>
        <end position="2305"/>
    </location>
</feature>
<evidence type="ECO:0000259" key="6">
    <source>
        <dbReference type="Pfam" id="PF24520"/>
    </source>
</evidence>
<dbReference type="EMBL" id="QEAQ01000012">
    <property type="protein sequence ID" value="TPX60794.1"/>
    <property type="molecule type" value="Genomic_DNA"/>
</dbReference>
<dbReference type="GO" id="GO:0000070">
    <property type="term" value="P:mitotic sister chromatid segregation"/>
    <property type="evidence" value="ECO:0007669"/>
    <property type="project" value="TreeGrafter"/>
</dbReference>
<keyword evidence="8" id="KW-1185">Reference proteome</keyword>
<dbReference type="Pfam" id="PF10245">
    <property type="entry name" value="MRP-S22"/>
    <property type="match status" value="1"/>
</dbReference>
<dbReference type="Pfam" id="PF24506">
    <property type="entry name" value="KNTC1_N"/>
    <property type="match status" value="1"/>
</dbReference>
<feature type="region of interest" description="Disordered" evidence="1">
    <location>
        <begin position="1490"/>
        <end position="1512"/>
    </location>
</feature>
<dbReference type="Pfam" id="PF24516">
    <property type="entry name" value="ARM_KNTC1_2nd"/>
    <property type="match status" value="1"/>
</dbReference>
<dbReference type="GO" id="GO:0005828">
    <property type="term" value="C:kinetochore microtubule"/>
    <property type="evidence" value="ECO:0007669"/>
    <property type="project" value="TreeGrafter"/>
</dbReference>
<dbReference type="Pfam" id="PF10493">
    <property type="entry name" value="Rod_C"/>
    <property type="match status" value="1"/>
</dbReference>
<evidence type="ECO:0000259" key="5">
    <source>
        <dbReference type="Pfam" id="PF24516"/>
    </source>
</evidence>
<feature type="domain" description="KNTC1 second ARM-repeats" evidence="5">
    <location>
        <begin position="846"/>
        <end position="1014"/>
    </location>
</feature>
<protein>
    <submittedName>
        <fullName evidence="7">Uncharacterized protein</fullName>
    </submittedName>
</protein>
<feature type="domain" description="KNTC1 N-terminal" evidence="3">
    <location>
        <begin position="72"/>
        <end position="410"/>
    </location>
</feature>
<feature type="compositionally biased region" description="Basic and acidic residues" evidence="1">
    <location>
        <begin position="1494"/>
        <end position="1509"/>
    </location>
</feature>
<feature type="region of interest" description="Disordered" evidence="1">
    <location>
        <begin position="2451"/>
        <end position="2482"/>
    </location>
</feature>
<dbReference type="InterPro" id="IPR055403">
    <property type="entry name" value="ARM_KNTC1_1st"/>
</dbReference>
<dbReference type="InterPro" id="IPR019374">
    <property type="entry name" value="Ribosomal_mS22"/>
</dbReference>
<reference evidence="7 8" key="1">
    <citation type="journal article" date="2019" name="Sci. Rep.">
        <title>Comparative genomics of chytrid fungi reveal insights into the obligate biotrophic and pathogenic lifestyle of Synchytrium endobioticum.</title>
        <authorList>
            <person name="van de Vossenberg B.T.L.H."/>
            <person name="Warris S."/>
            <person name="Nguyen H.D.T."/>
            <person name="van Gent-Pelzer M.P.E."/>
            <person name="Joly D.L."/>
            <person name="van de Geest H.C."/>
            <person name="Bonants P.J.M."/>
            <person name="Smith D.S."/>
            <person name="Levesque C.A."/>
            <person name="van der Lee T.A.J."/>
        </authorList>
    </citation>
    <scope>NUCLEOTIDE SEQUENCE [LARGE SCALE GENOMIC DNA]</scope>
    <source>
        <strain evidence="7 8">CBS 809.83</strain>
    </source>
</reference>
<feature type="compositionally biased region" description="Pro residues" evidence="1">
    <location>
        <begin position="2451"/>
        <end position="2461"/>
    </location>
</feature>
<dbReference type="InterPro" id="IPR055402">
    <property type="entry name" value="KNTC1_N"/>
</dbReference>
<name>A0A507EAF1_9FUNG</name>